<sequence>MLYKAVIVEDDVFFRQKLATVISSTLDIEVVCTFSSGEEFLMQINKMHPDILFLDIGLPGISGIQVAELVREDYPYMEIILITADEHYLQEAVRLYASDFITKPLDIARLNQTMSRIMKKSLIPGLLIELKTTDSVEILRQEEICFVEAMAKKSIIYTMKKTLTCLHLIRELEERLDKRQFFRSNRSYLVNLRWIDAVRPTSRTTFQITFQGIKESAYLQKKRYPEFRERLKLFLGEGGQSQWRSV</sequence>
<dbReference type="RefSeq" id="WP_141690618.1">
    <property type="nucleotide sequence ID" value="NZ_CP046996.1"/>
</dbReference>
<name>A0A857DHY1_9FIRM</name>
<dbReference type="GO" id="GO:0000156">
    <property type="term" value="F:phosphorelay response regulator activity"/>
    <property type="evidence" value="ECO:0007669"/>
    <property type="project" value="InterPro"/>
</dbReference>
<dbReference type="Gene3D" id="2.40.50.1020">
    <property type="entry name" value="LytTr DNA-binding domain"/>
    <property type="match status" value="1"/>
</dbReference>
<gene>
    <name evidence="6" type="ORF">GQ588_05965</name>
</gene>
<feature type="modified residue" description="4-aspartylphosphate" evidence="3">
    <location>
        <position position="55"/>
    </location>
</feature>
<dbReference type="SMART" id="SM00850">
    <property type="entry name" value="LytTR"/>
    <property type="match status" value="1"/>
</dbReference>
<dbReference type="Pfam" id="PF00072">
    <property type="entry name" value="Response_reg"/>
    <property type="match status" value="1"/>
</dbReference>
<feature type="domain" description="HTH LytTR-type" evidence="5">
    <location>
        <begin position="128"/>
        <end position="233"/>
    </location>
</feature>
<evidence type="ECO:0000256" key="2">
    <source>
        <dbReference type="ARBA" id="ARBA00024867"/>
    </source>
</evidence>
<comment type="function">
    <text evidence="2">May play the central regulatory role in sporulation. It may be an element of the effector pathway responsible for the activation of sporulation genes in response to nutritional stress. Spo0A may act in concert with spo0H (a sigma factor) to control the expression of some genes that are critical to the sporulation process.</text>
</comment>
<keyword evidence="3" id="KW-0597">Phosphoprotein</keyword>
<evidence type="ECO:0000256" key="3">
    <source>
        <dbReference type="PROSITE-ProRule" id="PRU00169"/>
    </source>
</evidence>
<dbReference type="AlphaFoldDB" id="A0A857DHY1"/>
<dbReference type="InterPro" id="IPR007492">
    <property type="entry name" value="LytTR_DNA-bd_dom"/>
</dbReference>
<accession>A0A857DHY1</accession>
<protein>
    <recommendedName>
        <fullName evidence="1">Stage 0 sporulation protein A homolog</fullName>
    </recommendedName>
</protein>
<dbReference type="SMART" id="SM00448">
    <property type="entry name" value="REC"/>
    <property type="match status" value="1"/>
</dbReference>
<evidence type="ECO:0000313" key="6">
    <source>
        <dbReference type="EMBL" id="QHA00228.1"/>
    </source>
</evidence>
<proteinExistence type="predicted"/>
<dbReference type="PANTHER" id="PTHR37299:SF1">
    <property type="entry name" value="STAGE 0 SPORULATION PROTEIN A HOMOLOG"/>
    <property type="match status" value="1"/>
</dbReference>
<dbReference type="InterPro" id="IPR011006">
    <property type="entry name" value="CheY-like_superfamily"/>
</dbReference>
<evidence type="ECO:0000313" key="7">
    <source>
        <dbReference type="Proteomes" id="UP000430508"/>
    </source>
</evidence>
<dbReference type="SUPFAM" id="SSF52172">
    <property type="entry name" value="CheY-like"/>
    <property type="match status" value="1"/>
</dbReference>
<evidence type="ECO:0000259" key="5">
    <source>
        <dbReference type="PROSITE" id="PS50930"/>
    </source>
</evidence>
<dbReference type="Proteomes" id="UP000430508">
    <property type="component" value="Chromosome"/>
</dbReference>
<evidence type="ECO:0000256" key="1">
    <source>
        <dbReference type="ARBA" id="ARBA00018672"/>
    </source>
</evidence>
<feature type="domain" description="Response regulatory" evidence="4">
    <location>
        <begin position="4"/>
        <end position="118"/>
    </location>
</feature>
<dbReference type="CDD" id="cd17536">
    <property type="entry name" value="REC_YesN-like"/>
    <property type="match status" value="1"/>
</dbReference>
<dbReference type="InterPro" id="IPR001789">
    <property type="entry name" value="Sig_transdc_resp-reg_receiver"/>
</dbReference>
<dbReference type="InterPro" id="IPR046947">
    <property type="entry name" value="LytR-like"/>
</dbReference>
<dbReference type="Pfam" id="PF04397">
    <property type="entry name" value="LytTR"/>
    <property type="match status" value="1"/>
</dbReference>
<dbReference type="PROSITE" id="PS50930">
    <property type="entry name" value="HTH_LYTTR"/>
    <property type="match status" value="1"/>
</dbReference>
<dbReference type="Gene3D" id="3.40.50.2300">
    <property type="match status" value="1"/>
</dbReference>
<dbReference type="PROSITE" id="PS50110">
    <property type="entry name" value="RESPONSE_REGULATORY"/>
    <property type="match status" value="1"/>
</dbReference>
<organism evidence="6 7">
    <name type="scientific">Dehalobacter restrictus</name>
    <dbReference type="NCBI Taxonomy" id="55583"/>
    <lineage>
        <taxon>Bacteria</taxon>
        <taxon>Bacillati</taxon>
        <taxon>Bacillota</taxon>
        <taxon>Clostridia</taxon>
        <taxon>Eubacteriales</taxon>
        <taxon>Desulfitobacteriaceae</taxon>
        <taxon>Dehalobacter</taxon>
    </lineage>
</organism>
<dbReference type="GO" id="GO:0003677">
    <property type="term" value="F:DNA binding"/>
    <property type="evidence" value="ECO:0007669"/>
    <property type="project" value="InterPro"/>
</dbReference>
<evidence type="ECO:0000259" key="4">
    <source>
        <dbReference type="PROSITE" id="PS50110"/>
    </source>
</evidence>
<dbReference type="PANTHER" id="PTHR37299">
    <property type="entry name" value="TRANSCRIPTIONAL REGULATOR-RELATED"/>
    <property type="match status" value="1"/>
</dbReference>
<dbReference type="EMBL" id="CP046996">
    <property type="protein sequence ID" value="QHA00228.1"/>
    <property type="molecule type" value="Genomic_DNA"/>
</dbReference>
<reference evidence="6 7" key="1">
    <citation type="submission" date="2019-12" db="EMBL/GenBank/DDBJ databases">
        <title>Sequence classification of anaerobic respiratory reductive dehalogenases: First we see many, then we see few.</title>
        <authorList>
            <person name="Molenda O."/>
            <person name="Puentes Jacome L.A."/>
            <person name="Cao X."/>
            <person name="Nesbo C.L."/>
            <person name="Tang S."/>
            <person name="Morson N."/>
            <person name="Patron J."/>
            <person name="Lomheim L."/>
            <person name="Wishart D.S."/>
            <person name="Edwards E.A."/>
        </authorList>
    </citation>
    <scope>NUCLEOTIDE SEQUENCE [LARGE SCALE GENOMIC DNA]</scope>
    <source>
        <strain evidence="6 7">12DCA</strain>
    </source>
</reference>